<accession>A0ABW1S6R8</accession>
<comment type="caution">
    <text evidence="2">The sequence shown here is derived from an EMBL/GenBank/DDBJ whole genome shotgun (WGS) entry which is preliminary data.</text>
</comment>
<keyword evidence="2" id="KW-0378">Hydrolase</keyword>
<keyword evidence="3" id="KW-1185">Reference proteome</keyword>
<name>A0ABW1S6R8_9PROT</name>
<dbReference type="InterPro" id="IPR000073">
    <property type="entry name" value="AB_hydrolase_1"/>
</dbReference>
<dbReference type="EMBL" id="JBHSSW010000004">
    <property type="protein sequence ID" value="MFC6197229.1"/>
    <property type="molecule type" value="Genomic_DNA"/>
</dbReference>
<sequence>MSLSGLLPKVLFALVFGYIAVATGAWALQDKLIYYPDPTPAGDPKDDRMQAVSFTAADGNDIAAWYGAAQQGCPTFIFFHGNASHIAKDIWRYDRVLTTGAGVLAVAWPGYAGSTGKPGEAPFYSAADASAVWLKAEGVAPGDTIIHGNSIGTGPATRLASTGDFGALILEAPYFSMLDLVGKKAPMLPIGVILKSTFRSDQWIQDVHSPVLMVHGTGDSVIPQKQSRRLFELANDPKIYASFEQSEHSTLVRDGLYEKAVWTFLDEYWAQPRGSSCFSASSTQSETTP</sequence>
<dbReference type="Pfam" id="PF12697">
    <property type="entry name" value="Abhydrolase_6"/>
    <property type="match status" value="1"/>
</dbReference>
<dbReference type="GO" id="GO:0016787">
    <property type="term" value="F:hydrolase activity"/>
    <property type="evidence" value="ECO:0007669"/>
    <property type="project" value="UniProtKB-KW"/>
</dbReference>
<dbReference type="InterPro" id="IPR029058">
    <property type="entry name" value="AB_hydrolase_fold"/>
</dbReference>
<evidence type="ECO:0000313" key="2">
    <source>
        <dbReference type="EMBL" id="MFC6197229.1"/>
    </source>
</evidence>
<evidence type="ECO:0000313" key="3">
    <source>
        <dbReference type="Proteomes" id="UP001596303"/>
    </source>
</evidence>
<dbReference type="PANTHER" id="PTHR12277">
    <property type="entry name" value="ALPHA/BETA HYDROLASE DOMAIN-CONTAINING PROTEIN"/>
    <property type="match status" value="1"/>
</dbReference>
<dbReference type="RefSeq" id="WP_377375815.1">
    <property type="nucleotide sequence ID" value="NZ_JBHSSW010000004.1"/>
</dbReference>
<proteinExistence type="predicted"/>
<organism evidence="2 3">
    <name type="scientific">Ponticaulis profundi</name>
    <dbReference type="NCBI Taxonomy" id="2665222"/>
    <lineage>
        <taxon>Bacteria</taxon>
        <taxon>Pseudomonadati</taxon>
        <taxon>Pseudomonadota</taxon>
        <taxon>Alphaproteobacteria</taxon>
        <taxon>Hyphomonadales</taxon>
        <taxon>Hyphomonadaceae</taxon>
        <taxon>Ponticaulis</taxon>
    </lineage>
</organism>
<reference evidence="3" key="1">
    <citation type="journal article" date="2019" name="Int. J. Syst. Evol. Microbiol.">
        <title>The Global Catalogue of Microorganisms (GCM) 10K type strain sequencing project: providing services to taxonomists for standard genome sequencing and annotation.</title>
        <authorList>
            <consortium name="The Broad Institute Genomics Platform"/>
            <consortium name="The Broad Institute Genome Sequencing Center for Infectious Disease"/>
            <person name="Wu L."/>
            <person name="Ma J."/>
        </authorList>
    </citation>
    <scope>NUCLEOTIDE SEQUENCE [LARGE SCALE GENOMIC DNA]</scope>
    <source>
        <strain evidence="3">CGMCC-1.15741</strain>
    </source>
</reference>
<dbReference type="Proteomes" id="UP001596303">
    <property type="component" value="Unassembled WGS sequence"/>
</dbReference>
<dbReference type="PANTHER" id="PTHR12277:SF81">
    <property type="entry name" value="PROTEIN ABHD13"/>
    <property type="match status" value="1"/>
</dbReference>
<gene>
    <name evidence="2" type="ORF">ACFQDM_04025</name>
</gene>
<feature type="domain" description="AB hydrolase-1" evidence="1">
    <location>
        <begin position="77"/>
        <end position="204"/>
    </location>
</feature>
<protein>
    <submittedName>
        <fullName evidence="2">Alpha/beta hydrolase</fullName>
    </submittedName>
</protein>
<dbReference type="SUPFAM" id="SSF53474">
    <property type="entry name" value="alpha/beta-Hydrolases"/>
    <property type="match status" value="1"/>
</dbReference>
<dbReference type="Gene3D" id="3.40.50.1820">
    <property type="entry name" value="alpha/beta hydrolase"/>
    <property type="match status" value="1"/>
</dbReference>
<evidence type="ECO:0000259" key="1">
    <source>
        <dbReference type="Pfam" id="PF12697"/>
    </source>
</evidence>